<keyword evidence="5" id="KW-1185">Reference proteome</keyword>
<dbReference type="EMBL" id="JBIAQY010000046">
    <property type="protein sequence ID" value="MFF3575255.1"/>
    <property type="molecule type" value="Genomic_DNA"/>
</dbReference>
<proteinExistence type="predicted"/>
<keyword evidence="2" id="KW-0804">Transcription</keyword>
<dbReference type="RefSeq" id="WP_387407160.1">
    <property type="nucleotide sequence ID" value="NZ_JBIAQY010000046.1"/>
</dbReference>
<feature type="non-terminal residue" evidence="4">
    <location>
        <position position="1"/>
    </location>
</feature>
<feature type="domain" description="Tetracycline repressor TetR C-terminal" evidence="3">
    <location>
        <begin position="1"/>
        <end position="33"/>
    </location>
</feature>
<evidence type="ECO:0000313" key="4">
    <source>
        <dbReference type="EMBL" id="MFF3575255.1"/>
    </source>
</evidence>
<dbReference type="Pfam" id="PF02909">
    <property type="entry name" value="TetR_C_1"/>
    <property type="match status" value="1"/>
</dbReference>
<dbReference type="InterPro" id="IPR004111">
    <property type="entry name" value="Repressor_TetR_C"/>
</dbReference>
<comment type="caution">
    <text evidence="4">The sequence shown here is derived from an EMBL/GenBank/DDBJ whole genome shotgun (WGS) entry which is preliminary data.</text>
</comment>
<accession>A0ABW6SIP0</accession>
<evidence type="ECO:0000256" key="1">
    <source>
        <dbReference type="ARBA" id="ARBA00023015"/>
    </source>
</evidence>
<organism evidence="4 5">
    <name type="scientific">Nocardia jiangxiensis</name>
    <dbReference type="NCBI Taxonomy" id="282685"/>
    <lineage>
        <taxon>Bacteria</taxon>
        <taxon>Bacillati</taxon>
        <taxon>Actinomycetota</taxon>
        <taxon>Actinomycetes</taxon>
        <taxon>Mycobacteriales</taxon>
        <taxon>Nocardiaceae</taxon>
        <taxon>Nocardia</taxon>
    </lineage>
</organism>
<sequence>ARFPLTAQALPTVLATPAEERFELGIRLMLSGIPPKGTTTPPT</sequence>
<evidence type="ECO:0000313" key="5">
    <source>
        <dbReference type="Proteomes" id="UP001601992"/>
    </source>
</evidence>
<protein>
    <submittedName>
        <fullName evidence="4">TetR/AcrR family transcriptional regulator C-terminal domain-containing protein</fullName>
    </submittedName>
</protein>
<dbReference type="SUPFAM" id="SSF48498">
    <property type="entry name" value="Tetracyclin repressor-like, C-terminal domain"/>
    <property type="match status" value="1"/>
</dbReference>
<dbReference type="InterPro" id="IPR036271">
    <property type="entry name" value="Tet_transcr_reg_TetR-rel_C_sf"/>
</dbReference>
<evidence type="ECO:0000256" key="2">
    <source>
        <dbReference type="ARBA" id="ARBA00023163"/>
    </source>
</evidence>
<evidence type="ECO:0000259" key="3">
    <source>
        <dbReference type="Pfam" id="PF02909"/>
    </source>
</evidence>
<dbReference type="Proteomes" id="UP001601992">
    <property type="component" value="Unassembled WGS sequence"/>
</dbReference>
<gene>
    <name evidence="4" type="ORF">ACFYXQ_46755</name>
</gene>
<keyword evidence="1" id="KW-0805">Transcription regulation</keyword>
<reference evidence="4 5" key="1">
    <citation type="submission" date="2024-10" db="EMBL/GenBank/DDBJ databases">
        <title>The Natural Products Discovery Center: Release of the First 8490 Sequenced Strains for Exploring Actinobacteria Biosynthetic Diversity.</title>
        <authorList>
            <person name="Kalkreuter E."/>
            <person name="Kautsar S.A."/>
            <person name="Yang D."/>
            <person name="Bader C.D."/>
            <person name="Teijaro C.N."/>
            <person name="Fluegel L."/>
            <person name="Davis C.M."/>
            <person name="Simpson J.R."/>
            <person name="Lauterbach L."/>
            <person name="Steele A.D."/>
            <person name="Gui C."/>
            <person name="Meng S."/>
            <person name="Li G."/>
            <person name="Viehrig K."/>
            <person name="Ye F."/>
            <person name="Su P."/>
            <person name="Kiefer A.F."/>
            <person name="Nichols A."/>
            <person name="Cepeda A.J."/>
            <person name="Yan W."/>
            <person name="Fan B."/>
            <person name="Jiang Y."/>
            <person name="Adhikari A."/>
            <person name="Zheng C.-J."/>
            <person name="Schuster L."/>
            <person name="Cowan T.M."/>
            <person name="Smanski M.J."/>
            <person name="Chevrette M.G."/>
            <person name="De Carvalho L.P.S."/>
            <person name="Shen B."/>
        </authorList>
    </citation>
    <scope>NUCLEOTIDE SEQUENCE [LARGE SCALE GENOMIC DNA]</scope>
    <source>
        <strain evidence="4 5">NPDC002593</strain>
    </source>
</reference>
<name>A0ABW6SIP0_9NOCA</name>